<dbReference type="InterPro" id="IPR001633">
    <property type="entry name" value="EAL_dom"/>
</dbReference>
<dbReference type="Gene3D" id="3.20.20.450">
    <property type="entry name" value="EAL domain"/>
    <property type="match status" value="1"/>
</dbReference>
<comment type="caution">
    <text evidence="2">The sequence shown here is derived from an EMBL/GenBank/DDBJ whole genome shotgun (WGS) entry which is preliminary data.</text>
</comment>
<dbReference type="GO" id="GO:0071111">
    <property type="term" value="F:cyclic-guanylate-specific phosphodiesterase activity"/>
    <property type="evidence" value="ECO:0007669"/>
    <property type="project" value="InterPro"/>
</dbReference>
<dbReference type="SMART" id="SM00052">
    <property type="entry name" value="EAL"/>
    <property type="match status" value="1"/>
</dbReference>
<dbReference type="Pfam" id="PF00563">
    <property type="entry name" value="EAL"/>
    <property type="match status" value="1"/>
</dbReference>
<feature type="domain" description="EAL" evidence="1">
    <location>
        <begin position="101"/>
        <end position="339"/>
    </location>
</feature>
<dbReference type="PANTHER" id="PTHR33121:SF15">
    <property type="entry name" value="BLUE LIGHT- AND TEMPERATURE-REGULATED ANTIREPRESSOR BLUF"/>
    <property type="match status" value="1"/>
</dbReference>
<dbReference type="PROSITE" id="PS50883">
    <property type="entry name" value="EAL"/>
    <property type="match status" value="1"/>
</dbReference>
<dbReference type="AlphaFoldDB" id="E6PC19"/>
<dbReference type="InterPro" id="IPR050706">
    <property type="entry name" value="Cyclic-di-GMP_PDE-like"/>
</dbReference>
<name>E6PC19_9ZZZZ</name>
<dbReference type="PANTHER" id="PTHR33121">
    <property type="entry name" value="CYCLIC DI-GMP PHOSPHODIESTERASE PDEF"/>
    <property type="match status" value="1"/>
</dbReference>
<dbReference type="SUPFAM" id="SSF141868">
    <property type="entry name" value="EAL domain-like"/>
    <property type="match status" value="1"/>
</dbReference>
<evidence type="ECO:0000259" key="1">
    <source>
        <dbReference type="PROSITE" id="PS50883"/>
    </source>
</evidence>
<dbReference type="EMBL" id="CABL01000001">
    <property type="protein sequence ID" value="CBH74002.1"/>
    <property type="molecule type" value="Genomic_DNA"/>
</dbReference>
<proteinExistence type="predicted"/>
<dbReference type="InterPro" id="IPR035919">
    <property type="entry name" value="EAL_sf"/>
</dbReference>
<protein>
    <submittedName>
        <fullName evidence="2">Putative Diguanylate phosphodiesterase (EAL domain)</fullName>
    </submittedName>
</protein>
<accession>E6PC19</accession>
<organism evidence="2">
    <name type="scientific">mine drainage metagenome</name>
    <dbReference type="NCBI Taxonomy" id="410659"/>
    <lineage>
        <taxon>unclassified sequences</taxon>
        <taxon>metagenomes</taxon>
        <taxon>ecological metagenomes</taxon>
    </lineage>
</organism>
<sequence length="339" mass="37531">MSCDCRQPIEPTLPPRGTLFLRTEIDHLRVKIERALPEATVERSWLRVSGDTDALRAYVARLAVAITSVESERLHALVVADDEPLTVDRAFESMPFAVLQRRIEFDWLGTAIASRAFTTHFQPIFESSDPTRIFAREALLRLANSTAPIGHLFSVAQEIGLAPALDRVARESAIDTFAAAGFSGKLFLNFIPSSIYDPVTCLATTFAALERNGIPFNRVVMEVVESERVDDVQHLLRVLDFYRERGLAIALDDLGSGFSSLNMLGLLRPDYVKLDIALIAGIHLDPFKATLAQRLIELAKELKLAVIAEGIERPEELAWVTAQGVDYVQGFYLARPAAA</sequence>
<dbReference type="CDD" id="cd01948">
    <property type="entry name" value="EAL"/>
    <property type="match status" value="1"/>
</dbReference>
<gene>
    <name evidence="2" type="ORF">CARN1_1889</name>
</gene>
<reference evidence="2" key="1">
    <citation type="submission" date="2009-10" db="EMBL/GenBank/DDBJ databases">
        <title>Diversity of trophic interactions inside an arsenic-rich microbial ecosystem.</title>
        <authorList>
            <person name="Bertin P.N."/>
            <person name="Heinrich-Salmeron A."/>
            <person name="Pelletier E."/>
            <person name="Goulhen-Chollet F."/>
            <person name="Arsene-Ploetze F."/>
            <person name="Gallien S."/>
            <person name="Calteau A."/>
            <person name="Vallenet D."/>
            <person name="Casiot C."/>
            <person name="Chane-Woon-Ming B."/>
            <person name="Giloteaux L."/>
            <person name="Barakat M."/>
            <person name="Bonnefoy V."/>
            <person name="Bruneel O."/>
            <person name="Chandler M."/>
            <person name="Cleiss J."/>
            <person name="Duran R."/>
            <person name="Elbaz-Poulichet F."/>
            <person name="Fonknechten N."/>
            <person name="Lauga B."/>
            <person name="Mornico D."/>
            <person name="Ortet P."/>
            <person name="Schaeffer C."/>
            <person name="Siguier P."/>
            <person name="Alexander Thil Smith A."/>
            <person name="Van Dorsselaer A."/>
            <person name="Weissenbach J."/>
            <person name="Medigue C."/>
            <person name="Le Paslier D."/>
        </authorList>
    </citation>
    <scope>NUCLEOTIDE SEQUENCE</scope>
</reference>
<evidence type="ECO:0000313" key="2">
    <source>
        <dbReference type="EMBL" id="CBH74002.1"/>
    </source>
</evidence>